<name>A0A0F9GLF6_9ZZZZ</name>
<keyword evidence="5 6" id="KW-0472">Membrane</keyword>
<dbReference type="InterPro" id="IPR018461">
    <property type="entry name" value="Na/H_Antiport_NhaC-like_C"/>
</dbReference>
<dbReference type="PANTHER" id="PTHR43478:SF1">
    <property type="entry name" value="NA+_H+ ANTIPORTER NHAC-LIKE C-TERMINAL DOMAIN-CONTAINING PROTEIN"/>
    <property type="match status" value="1"/>
</dbReference>
<dbReference type="PANTHER" id="PTHR43478">
    <property type="entry name" value="NA+/H+ ANTIPORTER-RELATED"/>
    <property type="match status" value="1"/>
</dbReference>
<feature type="transmembrane region" description="Helical" evidence="6">
    <location>
        <begin position="72"/>
        <end position="97"/>
    </location>
</feature>
<evidence type="ECO:0000256" key="1">
    <source>
        <dbReference type="ARBA" id="ARBA00004651"/>
    </source>
</evidence>
<feature type="transmembrane region" description="Helical" evidence="6">
    <location>
        <begin position="285"/>
        <end position="318"/>
    </location>
</feature>
<evidence type="ECO:0000256" key="5">
    <source>
        <dbReference type="ARBA" id="ARBA00023136"/>
    </source>
</evidence>
<evidence type="ECO:0000256" key="2">
    <source>
        <dbReference type="ARBA" id="ARBA00022475"/>
    </source>
</evidence>
<evidence type="ECO:0000256" key="4">
    <source>
        <dbReference type="ARBA" id="ARBA00022989"/>
    </source>
</evidence>
<feature type="non-terminal residue" evidence="8">
    <location>
        <position position="1"/>
    </location>
</feature>
<feature type="transmembrane region" description="Helical" evidence="6">
    <location>
        <begin position="374"/>
        <end position="396"/>
    </location>
</feature>
<comment type="caution">
    <text evidence="8">The sequence shown here is derived from an EMBL/GenBank/DDBJ whole genome shotgun (WGS) entry which is preliminary data.</text>
</comment>
<keyword evidence="2" id="KW-1003">Cell membrane</keyword>
<feature type="transmembrane region" description="Helical" evidence="6">
    <location>
        <begin position="170"/>
        <end position="190"/>
    </location>
</feature>
<dbReference type="EMBL" id="LAZR01027986">
    <property type="protein sequence ID" value="KKL63982.1"/>
    <property type="molecule type" value="Genomic_DNA"/>
</dbReference>
<feature type="domain" description="Na+/H+ antiporter NhaC-like C-terminal" evidence="7">
    <location>
        <begin position="96"/>
        <end position="392"/>
    </location>
</feature>
<accession>A0A0F9GLF6</accession>
<dbReference type="AlphaFoldDB" id="A0A0F9GLF6"/>
<reference evidence="8" key="1">
    <citation type="journal article" date="2015" name="Nature">
        <title>Complex archaea that bridge the gap between prokaryotes and eukaryotes.</title>
        <authorList>
            <person name="Spang A."/>
            <person name="Saw J.H."/>
            <person name="Jorgensen S.L."/>
            <person name="Zaremba-Niedzwiedzka K."/>
            <person name="Martijn J."/>
            <person name="Lind A.E."/>
            <person name="van Eijk R."/>
            <person name="Schleper C."/>
            <person name="Guy L."/>
            <person name="Ettema T.J."/>
        </authorList>
    </citation>
    <scope>NUCLEOTIDE SEQUENCE</scope>
</reference>
<dbReference type="Pfam" id="PF03553">
    <property type="entry name" value="Na_H_antiporter"/>
    <property type="match status" value="1"/>
</dbReference>
<protein>
    <recommendedName>
        <fullName evidence="7">Na+/H+ antiporter NhaC-like C-terminal domain-containing protein</fullName>
    </recommendedName>
</protein>
<feature type="transmembrane region" description="Helical" evidence="6">
    <location>
        <begin position="243"/>
        <end position="265"/>
    </location>
</feature>
<organism evidence="8">
    <name type="scientific">marine sediment metagenome</name>
    <dbReference type="NCBI Taxonomy" id="412755"/>
    <lineage>
        <taxon>unclassified sequences</taxon>
        <taxon>metagenomes</taxon>
        <taxon>ecological metagenomes</taxon>
    </lineage>
</organism>
<feature type="transmembrane region" description="Helical" evidence="6">
    <location>
        <begin position="109"/>
        <end position="126"/>
    </location>
</feature>
<proteinExistence type="predicted"/>
<dbReference type="GO" id="GO:0005886">
    <property type="term" value="C:plasma membrane"/>
    <property type="evidence" value="ECO:0007669"/>
    <property type="project" value="UniProtKB-SubCell"/>
</dbReference>
<feature type="transmembrane region" description="Helical" evidence="6">
    <location>
        <begin position="210"/>
        <end position="231"/>
    </location>
</feature>
<evidence type="ECO:0000256" key="3">
    <source>
        <dbReference type="ARBA" id="ARBA00022692"/>
    </source>
</evidence>
<gene>
    <name evidence="8" type="ORF">LCGC14_2169680</name>
</gene>
<comment type="subcellular location">
    <subcellularLocation>
        <location evidence="1">Cell membrane</location>
        <topology evidence="1">Multi-pass membrane protein</topology>
    </subcellularLocation>
</comment>
<keyword evidence="4 6" id="KW-1133">Transmembrane helix</keyword>
<feature type="transmembrane region" description="Helical" evidence="6">
    <location>
        <begin position="403"/>
        <end position="420"/>
    </location>
</feature>
<feature type="transmembrane region" description="Helical" evidence="6">
    <location>
        <begin position="330"/>
        <end position="349"/>
    </location>
</feature>
<evidence type="ECO:0000313" key="8">
    <source>
        <dbReference type="EMBL" id="KKL63982.1"/>
    </source>
</evidence>
<keyword evidence="3 6" id="KW-0812">Transmembrane</keyword>
<sequence>VHTARKELSSKTLTKNRLEAIVVLSNLALFIDRRLSTILTGIFSKPFAENKNLSPEKHAYILNTVSSSVSTIIPFTTLIPITIAGIGTAFSSLGIGYSPIKAFYRSIPYQYFNIFSFFIAVSTVYLNKDMFIMKKYTKKFSKSASRSDRQNNLSFGLNLNIKKLKNSRTALYGIAGSFLLTFAMICVGILLNRHGYNKLSILNIQNLQIIFISALFTGIIFSFLFIIITRSETYLQFKAKKNIISTSFITTFFYIILAMATEYLAHKLGFSEALIKILNDNPFPVVLIPMIIFIFSSIISFLSGSYLFCISTVLPFAIRMISLNMTDPLIVDNLLFATIGAVISGATFGDMNSPFSLNFIIAAASSEASVSKHFFGQIIYSLTAFIITIIFGYLLLIFNLKHYLSITSGLLVISLIFIFFDKK</sequence>
<evidence type="ECO:0000256" key="6">
    <source>
        <dbReference type="SAM" id="Phobius"/>
    </source>
</evidence>
<evidence type="ECO:0000259" key="7">
    <source>
        <dbReference type="Pfam" id="PF03553"/>
    </source>
</evidence>